<dbReference type="PANTHER" id="PTHR32361">
    <property type="entry name" value="FERRIC/CUPRIC REDUCTASE TRANSMEMBRANE COMPONENT"/>
    <property type="match status" value="1"/>
</dbReference>
<keyword evidence="4" id="KW-0560">Oxidoreductase</keyword>
<gene>
    <name evidence="6" type="ORF">UVI_02010270</name>
</gene>
<evidence type="ECO:0000256" key="1">
    <source>
        <dbReference type="ARBA" id="ARBA00006278"/>
    </source>
</evidence>
<evidence type="ECO:0000256" key="2">
    <source>
        <dbReference type="ARBA" id="ARBA00022448"/>
    </source>
</evidence>
<dbReference type="GO" id="GO:0015677">
    <property type="term" value="P:copper ion import"/>
    <property type="evidence" value="ECO:0007669"/>
    <property type="project" value="TreeGrafter"/>
</dbReference>
<feature type="domain" description="FAD-binding FR-type" evidence="5">
    <location>
        <begin position="58"/>
        <end position="197"/>
    </location>
</feature>
<protein>
    <recommendedName>
        <fullName evidence="5">FAD-binding FR-type domain-containing protein</fullName>
    </recommendedName>
</protein>
<evidence type="ECO:0000259" key="5">
    <source>
        <dbReference type="PROSITE" id="PS51384"/>
    </source>
</evidence>
<keyword evidence="3" id="KW-0249">Electron transport</keyword>
<dbReference type="PROSITE" id="PS51384">
    <property type="entry name" value="FAD_FR"/>
    <property type="match status" value="1"/>
</dbReference>
<proteinExistence type="inferred from homology"/>
<dbReference type="AlphaFoldDB" id="A0A1B5KWF6"/>
<dbReference type="Proteomes" id="UP000054053">
    <property type="component" value="Unassembled WGS sequence"/>
</dbReference>
<dbReference type="CDD" id="cd06186">
    <property type="entry name" value="NOX_Duox_like_FAD_NADP"/>
    <property type="match status" value="1"/>
</dbReference>
<reference evidence="7" key="1">
    <citation type="journal article" date="2016" name="Genome Announc.">
        <title>Genome sequence of Ustilaginoidea virens IPU010, a rice pathogenic fungus causing false smut.</title>
        <authorList>
            <person name="Kumagai T."/>
            <person name="Ishii T."/>
            <person name="Terai G."/>
            <person name="Umemura M."/>
            <person name="Machida M."/>
            <person name="Asai K."/>
        </authorList>
    </citation>
    <scope>NUCLEOTIDE SEQUENCE [LARGE SCALE GENOMIC DNA]</scope>
    <source>
        <strain evidence="7">IPU010</strain>
    </source>
</reference>
<comment type="caution">
    <text evidence="6">The sequence shown here is derived from an EMBL/GenBank/DDBJ whole genome shotgun (WGS) entry which is preliminary data.</text>
</comment>
<dbReference type="InterPro" id="IPR039261">
    <property type="entry name" value="FNR_nucleotide-bd"/>
</dbReference>
<evidence type="ECO:0000256" key="3">
    <source>
        <dbReference type="ARBA" id="ARBA00022982"/>
    </source>
</evidence>
<dbReference type="InterPro" id="IPR013121">
    <property type="entry name" value="Fe_red_NAD-bd_6"/>
</dbReference>
<sequence>MVLSTVFALGLRSRYYEAFKLAHIALSAVALAAFYEHIKTQFGGAYRVWAWTCVAIWASDYLLRIARIVILNHKLLTGGHTPAVASFAPETGMIRLQVHPSAIPARQNPGQHYFLSFGRRPWESHPFSLAGWSSATPHAGEKSSDAGLRAGSPASLTFMIRPRHGITKRLREQLENAAGKCRPTVVLEGPYGAEANFGQYASVLFIAGGSGITAVLPYVRGLVDRRMGPRARLVWAVPQEAFAREVLANDAQWAESSPHAEGRFALEVYITGSGGPLPADSTHAEGYGPDARFRYARPSIDAVVRAFVEGSGPTAAVVVCGPDGMADEARGCVIRYSKASTADVAFTQVVYRW</sequence>
<dbReference type="PANTHER" id="PTHR32361:SF9">
    <property type="entry name" value="FERRIC REDUCTASE TRANSMEMBRANE COMPONENT 3-RELATED"/>
    <property type="match status" value="1"/>
</dbReference>
<evidence type="ECO:0000313" key="7">
    <source>
        <dbReference type="Proteomes" id="UP000054053"/>
    </source>
</evidence>
<dbReference type="Pfam" id="PF08022">
    <property type="entry name" value="FAD_binding_8"/>
    <property type="match status" value="1"/>
</dbReference>
<evidence type="ECO:0000313" key="6">
    <source>
        <dbReference type="EMBL" id="GAO15363.1"/>
    </source>
</evidence>
<dbReference type="GO" id="GO:0005886">
    <property type="term" value="C:plasma membrane"/>
    <property type="evidence" value="ECO:0007669"/>
    <property type="project" value="TreeGrafter"/>
</dbReference>
<evidence type="ECO:0000256" key="4">
    <source>
        <dbReference type="ARBA" id="ARBA00023002"/>
    </source>
</evidence>
<comment type="similarity">
    <text evidence="1">Belongs to the ferric reductase (FRE) family.</text>
</comment>
<accession>A0A1B5KWF6</accession>
<dbReference type="Pfam" id="PF08030">
    <property type="entry name" value="NAD_binding_6"/>
    <property type="match status" value="1"/>
</dbReference>
<dbReference type="Gene3D" id="3.40.50.80">
    <property type="entry name" value="Nucleotide-binding domain of ferredoxin-NADP reductase (FNR) module"/>
    <property type="match status" value="1"/>
</dbReference>
<dbReference type="GO" id="GO:0006879">
    <property type="term" value="P:intracellular iron ion homeostasis"/>
    <property type="evidence" value="ECO:0007669"/>
    <property type="project" value="TreeGrafter"/>
</dbReference>
<organism evidence="6 7">
    <name type="scientific">Ustilaginoidea virens</name>
    <name type="common">Rice false smut fungus</name>
    <name type="synonym">Villosiclava virens</name>
    <dbReference type="NCBI Taxonomy" id="1159556"/>
    <lineage>
        <taxon>Eukaryota</taxon>
        <taxon>Fungi</taxon>
        <taxon>Dikarya</taxon>
        <taxon>Ascomycota</taxon>
        <taxon>Pezizomycotina</taxon>
        <taxon>Sordariomycetes</taxon>
        <taxon>Hypocreomycetidae</taxon>
        <taxon>Hypocreales</taxon>
        <taxon>Clavicipitaceae</taxon>
        <taxon>Ustilaginoidea</taxon>
    </lineage>
</organism>
<dbReference type="InterPro" id="IPR017927">
    <property type="entry name" value="FAD-bd_FR_type"/>
</dbReference>
<dbReference type="InterPro" id="IPR013112">
    <property type="entry name" value="FAD-bd_8"/>
</dbReference>
<dbReference type="EMBL" id="BBTG02000004">
    <property type="protein sequence ID" value="GAO15363.1"/>
    <property type="molecule type" value="Genomic_DNA"/>
</dbReference>
<dbReference type="GO" id="GO:0006826">
    <property type="term" value="P:iron ion transport"/>
    <property type="evidence" value="ECO:0007669"/>
    <property type="project" value="TreeGrafter"/>
</dbReference>
<dbReference type="SUPFAM" id="SSF52343">
    <property type="entry name" value="Ferredoxin reductase-like, C-terminal NADP-linked domain"/>
    <property type="match status" value="1"/>
</dbReference>
<name>A0A1B5KWF6_USTVR</name>
<keyword evidence="2" id="KW-0813">Transport</keyword>
<dbReference type="GO" id="GO:0000293">
    <property type="term" value="F:ferric-chelate reductase activity"/>
    <property type="evidence" value="ECO:0007669"/>
    <property type="project" value="TreeGrafter"/>
</dbReference>
<dbReference type="InterPro" id="IPR051410">
    <property type="entry name" value="Ferric/Cupric_Reductase"/>
</dbReference>